<accession>A0A5K3EWX1</accession>
<keyword evidence="8" id="KW-0999">Mitochondrion inner membrane</keyword>
<comment type="subcellular location">
    <subcellularLocation>
        <location evidence="8">Mitochondrion inner membrane</location>
        <topology evidence="8">Single-pass membrane protein</topology>
    </subcellularLocation>
    <subcellularLocation>
        <location evidence="1">Mitochondrion membrane</location>
        <topology evidence="1">Single-pass membrane protein</topology>
    </subcellularLocation>
</comment>
<evidence type="ECO:0000256" key="5">
    <source>
        <dbReference type="ARBA" id="ARBA00022989"/>
    </source>
</evidence>
<feature type="compositionally biased region" description="Pro residues" evidence="9">
    <location>
        <begin position="202"/>
        <end position="212"/>
    </location>
</feature>
<evidence type="ECO:0000256" key="6">
    <source>
        <dbReference type="ARBA" id="ARBA00023128"/>
    </source>
</evidence>
<dbReference type="WBParaSite" id="MCU_003767-RA">
    <property type="protein sequence ID" value="MCU_003767-RA"/>
    <property type="gene ID" value="MCU_003767"/>
</dbReference>
<comment type="subunit">
    <text evidence="8">Component of the TIM23 complex.</text>
</comment>
<dbReference type="PANTHER" id="PTHR13032">
    <property type="entry name" value="MITOCHONDRIAL IMPORT INNER MEMBRANE TRANSLOCASE SUBUNIT TIM21"/>
    <property type="match status" value="1"/>
</dbReference>
<keyword evidence="8" id="KW-0653">Protein transport</keyword>
<comment type="function">
    <text evidence="8">Essential component of the TIM23 complex, a complex that mediates the translocation of transit peptide-containing proteins across the mitochondrial inner membrane.</text>
</comment>
<reference evidence="10" key="1">
    <citation type="submission" date="2019-11" db="UniProtKB">
        <authorList>
            <consortium name="WormBaseParasite"/>
        </authorList>
    </citation>
    <scope>IDENTIFICATION</scope>
</reference>
<dbReference type="GO" id="GO:0005744">
    <property type="term" value="C:TIM23 mitochondrial import inner membrane translocase complex"/>
    <property type="evidence" value="ECO:0007669"/>
    <property type="project" value="UniProtKB-UniRule"/>
</dbReference>
<evidence type="ECO:0000256" key="4">
    <source>
        <dbReference type="ARBA" id="ARBA00022946"/>
    </source>
</evidence>
<feature type="region of interest" description="Disordered" evidence="9">
    <location>
        <begin position="194"/>
        <end position="222"/>
    </location>
</feature>
<dbReference type="InterPro" id="IPR013261">
    <property type="entry name" value="Tim21"/>
</dbReference>
<proteinExistence type="inferred from homology"/>
<keyword evidence="3 8" id="KW-0812">Transmembrane</keyword>
<dbReference type="GO" id="GO:0030150">
    <property type="term" value="P:protein import into mitochondrial matrix"/>
    <property type="evidence" value="ECO:0007669"/>
    <property type="project" value="UniProtKB-UniRule"/>
</dbReference>
<dbReference type="InterPro" id="IPR038552">
    <property type="entry name" value="Tim21_IMS_sf"/>
</dbReference>
<evidence type="ECO:0000256" key="9">
    <source>
        <dbReference type="SAM" id="MobiDB-lite"/>
    </source>
</evidence>
<evidence type="ECO:0000256" key="3">
    <source>
        <dbReference type="ARBA" id="ARBA00022692"/>
    </source>
</evidence>
<evidence type="ECO:0000256" key="8">
    <source>
        <dbReference type="RuleBase" id="RU367142"/>
    </source>
</evidence>
<protein>
    <recommendedName>
        <fullName evidence="8">Mitochondrial import inner membrane translocase subunit Tim21</fullName>
    </recommendedName>
</protein>
<keyword evidence="6 8" id="KW-0496">Mitochondrion</keyword>
<name>A0A5K3EWX1_MESCO</name>
<evidence type="ECO:0000256" key="1">
    <source>
        <dbReference type="ARBA" id="ARBA00004304"/>
    </source>
</evidence>
<feature type="transmembrane region" description="Helical" evidence="8">
    <location>
        <begin position="61"/>
        <end position="82"/>
    </location>
</feature>
<evidence type="ECO:0000256" key="2">
    <source>
        <dbReference type="ARBA" id="ARBA00010867"/>
    </source>
</evidence>
<evidence type="ECO:0000256" key="7">
    <source>
        <dbReference type="ARBA" id="ARBA00023136"/>
    </source>
</evidence>
<dbReference type="Pfam" id="PF08294">
    <property type="entry name" value="TIM21"/>
    <property type="match status" value="1"/>
</dbReference>
<keyword evidence="4" id="KW-0809">Transit peptide</keyword>
<dbReference type="AlphaFoldDB" id="A0A5K3EWX1"/>
<keyword evidence="5 8" id="KW-1133">Transmembrane helix</keyword>
<comment type="similarity">
    <text evidence="2 8">Belongs to the TIM21 family.</text>
</comment>
<evidence type="ECO:0000313" key="10">
    <source>
        <dbReference type="WBParaSite" id="MCU_003767-RA"/>
    </source>
</evidence>
<organism evidence="10">
    <name type="scientific">Mesocestoides corti</name>
    <name type="common">Flatworm</name>
    <dbReference type="NCBI Taxonomy" id="53468"/>
    <lineage>
        <taxon>Eukaryota</taxon>
        <taxon>Metazoa</taxon>
        <taxon>Spiralia</taxon>
        <taxon>Lophotrochozoa</taxon>
        <taxon>Platyhelminthes</taxon>
        <taxon>Cestoda</taxon>
        <taxon>Eucestoda</taxon>
        <taxon>Cyclophyllidea</taxon>
        <taxon>Mesocestoididae</taxon>
        <taxon>Mesocestoides</taxon>
    </lineage>
</organism>
<sequence>MKPIFLRTSVLQKTFAPFCTSFPLRLAQTQGSSKNIVSKVPTNYAQTTPVKAKVKQGVSDAWYSSVIVGGIALTGFIFYIIIRELFSSKSPTRVYEDALKICISDSRVQEMLGPPITGRGEPNRRGRRTHVASTEWIDNKGKRHMAMRFFLKGVYNSGTVHLEIYENDTNDLEYRYLIVEVDGLARRQVILRPEESRSAPLPSGPPLPPLPPNLDSFEEARK</sequence>
<keyword evidence="7 8" id="KW-0472">Membrane</keyword>
<keyword evidence="8" id="KW-0811">Translocation</keyword>
<keyword evidence="8" id="KW-0813">Transport</keyword>
<dbReference type="Gene3D" id="3.10.450.320">
    <property type="entry name" value="Mitochondrial import inner membrane translocase subunit Tim21"/>
    <property type="match status" value="1"/>
</dbReference>
<dbReference type="PANTHER" id="PTHR13032:SF6">
    <property type="entry name" value="MITOCHONDRIAL IMPORT INNER MEMBRANE TRANSLOCASE SUBUNIT TIM21"/>
    <property type="match status" value="1"/>
</dbReference>